<feature type="domain" description="CHCH" evidence="9">
    <location>
        <begin position="62"/>
        <end position="98"/>
    </location>
</feature>
<keyword evidence="2" id="KW-0813">Transport</keyword>
<evidence type="ECO:0000313" key="10">
    <source>
        <dbReference type="Proteomes" id="UP000192223"/>
    </source>
</evidence>
<dbReference type="Gene3D" id="1.10.287.2900">
    <property type="match status" value="1"/>
</dbReference>
<dbReference type="InterPro" id="IPR039289">
    <property type="entry name" value="CHCHD4"/>
</dbReference>
<sequence>MSYCKQLGPKGKDKVIFATPEDHKIPSKIKLPDPEPQPGLILPNGDINWNCPCLGGMATGPCGVEFRNAFSCFHYSTADPKGTDCFDLFKTMQSCMQKYPTLYKKDLGDDDDLAEAMEASEKETAKLSSNNPDGDHK</sequence>
<dbReference type="InterPro" id="IPR010625">
    <property type="entry name" value="CHCH"/>
</dbReference>
<keyword evidence="8" id="KW-0676">Redox-active center</keyword>
<dbReference type="GO" id="GO:0005758">
    <property type="term" value="C:mitochondrial intermembrane space"/>
    <property type="evidence" value="ECO:0007669"/>
    <property type="project" value="TreeGrafter"/>
</dbReference>
<dbReference type="GeneID" id="108740957"/>
<dbReference type="RefSeq" id="XP_025831401.1">
    <property type="nucleotide sequence ID" value="XM_025975616.1"/>
</dbReference>
<evidence type="ECO:0000256" key="5">
    <source>
        <dbReference type="ARBA" id="ARBA00023010"/>
    </source>
</evidence>
<evidence type="ECO:0000256" key="3">
    <source>
        <dbReference type="ARBA" id="ARBA00022927"/>
    </source>
</evidence>
<name>A0A7F5R125_AGRPL</name>
<organism evidence="10 11">
    <name type="scientific">Agrilus planipennis</name>
    <name type="common">Emerald ash borer</name>
    <name type="synonym">Agrilus marcopoli</name>
    <dbReference type="NCBI Taxonomy" id="224129"/>
    <lineage>
        <taxon>Eukaryota</taxon>
        <taxon>Metazoa</taxon>
        <taxon>Ecdysozoa</taxon>
        <taxon>Arthropoda</taxon>
        <taxon>Hexapoda</taxon>
        <taxon>Insecta</taxon>
        <taxon>Pterygota</taxon>
        <taxon>Neoptera</taxon>
        <taxon>Endopterygota</taxon>
        <taxon>Coleoptera</taxon>
        <taxon>Polyphaga</taxon>
        <taxon>Elateriformia</taxon>
        <taxon>Buprestoidea</taxon>
        <taxon>Buprestidae</taxon>
        <taxon>Agrilinae</taxon>
        <taxon>Agrilus</taxon>
    </lineage>
</organism>
<keyword evidence="5" id="KW-0811">Translocation</keyword>
<dbReference type="GO" id="GO:0033108">
    <property type="term" value="P:mitochondrial respiratory chain complex assembly"/>
    <property type="evidence" value="ECO:0007669"/>
    <property type="project" value="UniProtKB-ARBA"/>
</dbReference>
<keyword evidence="10" id="KW-1185">Reference proteome</keyword>
<dbReference type="FunCoup" id="A0A7F5R125">
    <property type="interactions" value="294"/>
</dbReference>
<dbReference type="Proteomes" id="UP000192223">
    <property type="component" value="Unplaced"/>
</dbReference>
<keyword evidence="4" id="KW-0560">Oxidoreductase</keyword>
<dbReference type="PANTHER" id="PTHR21622:SF0">
    <property type="entry name" value="COILED-COIL-HELIX-COILED-COIL-HELIX DOMAIN CONTAINING 4"/>
    <property type="match status" value="1"/>
</dbReference>
<proteinExistence type="predicted"/>
<dbReference type="FunFam" id="1.10.287.2900:FF:000001">
    <property type="entry name" value="mitochondrial intermembrane space import and assembly protein 40"/>
    <property type="match status" value="1"/>
</dbReference>
<comment type="subcellular location">
    <subcellularLocation>
        <location evidence="1">Mitochondrion</location>
    </subcellularLocation>
</comment>
<keyword evidence="3" id="KW-0653">Protein transport</keyword>
<dbReference type="Pfam" id="PF06747">
    <property type="entry name" value="CHCH"/>
    <property type="match status" value="1"/>
</dbReference>
<evidence type="ECO:0000256" key="4">
    <source>
        <dbReference type="ARBA" id="ARBA00023002"/>
    </source>
</evidence>
<evidence type="ECO:0000259" key="9">
    <source>
        <dbReference type="Pfam" id="PF06747"/>
    </source>
</evidence>
<evidence type="ECO:0000313" key="11">
    <source>
        <dbReference type="RefSeq" id="XP_025831401.1"/>
    </source>
</evidence>
<dbReference type="KEGG" id="apln:108740957"/>
<dbReference type="PANTHER" id="PTHR21622">
    <property type="entry name" value="COILED-COIL-HELIX-COILED-COIL-HELIX DOMAIN CONTAINING 4"/>
    <property type="match status" value="1"/>
</dbReference>
<evidence type="ECO:0000256" key="6">
    <source>
        <dbReference type="ARBA" id="ARBA00023128"/>
    </source>
</evidence>
<dbReference type="OrthoDB" id="7481291at2759"/>
<dbReference type="GO" id="GO:0015035">
    <property type="term" value="F:protein-disulfide reductase activity"/>
    <property type="evidence" value="ECO:0007669"/>
    <property type="project" value="InterPro"/>
</dbReference>
<reference evidence="11" key="1">
    <citation type="submission" date="2025-08" db="UniProtKB">
        <authorList>
            <consortium name="RefSeq"/>
        </authorList>
    </citation>
    <scope>IDENTIFICATION</scope>
    <source>
        <tissue evidence="11">Entire body</tissue>
    </source>
</reference>
<keyword evidence="6" id="KW-0496">Mitochondrion</keyword>
<keyword evidence="7" id="KW-1015">Disulfide bond</keyword>
<dbReference type="AlphaFoldDB" id="A0A7F5R125"/>
<dbReference type="GO" id="GO:0045041">
    <property type="term" value="P:protein import into mitochondrial intermembrane space"/>
    <property type="evidence" value="ECO:0007669"/>
    <property type="project" value="InterPro"/>
</dbReference>
<dbReference type="InParanoid" id="A0A7F5R125"/>
<evidence type="ECO:0000256" key="8">
    <source>
        <dbReference type="ARBA" id="ARBA00023284"/>
    </source>
</evidence>
<dbReference type="PROSITE" id="PS51808">
    <property type="entry name" value="CHCH"/>
    <property type="match status" value="1"/>
</dbReference>
<evidence type="ECO:0000256" key="2">
    <source>
        <dbReference type="ARBA" id="ARBA00022448"/>
    </source>
</evidence>
<protein>
    <submittedName>
        <fullName evidence="11">Mitochondrial intermembrane space import and assembly protein 40</fullName>
    </submittedName>
</protein>
<evidence type="ECO:0000256" key="1">
    <source>
        <dbReference type="ARBA" id="ARBA00004173"/>
    </source>
</evidence>
<accession>A0A7F5R125</accession>
<gene>
    <name evidence="11" type="primary">LOC108740957</name>
</gene>
<evidence type="ECO:0000256" key="7">
    <source>
        <dbReference type="ARBA" id="ARBA00023157"/>
    </source>
</evidence>